<dbReference type="Pfam" id="PF07610">
    <property type="entry name" value="DUF1573"/>
    <property type="match status" value="1"/>
</dbReference>
<evidence type="ECO:0000313" key="2">
    <source>
        <dbReference type="EMBL" id="AFL97569.1"/>
    </source>
</evidence>
<dbReference type="PANTHER" id="PTHR37833:SF1">
    <property type="entry name" value="SIGNAL PEPTIDE PROTEIN"/>
    <property type="match status" value="1"/>
</dbReference>
<dbReference type="HOGENOM" id="CLU_122784_1_0_10"/>
<protein>
    <recommendedName>
        <fullName evidence="4">DUF1573 domain-containing protein</fullName>
    </recommendedName>
</protein>
<dbReference type="AlphaFoldDB" id="I4A0T5"/>
<evidence type="ECO:0000313" key="3">
    <source>
        <dbReference type="Proteomes" id="UP000006051"/>
    </source>
</evidence>
<evidence type="ECO:0000256" key="1">
    <source>
        <dbReference type="SAM" id="SignalP"/>
    </source>
</evidence>
<evidence type="ECO:0008006" key="4">
    <source>
        <dbReference type="Google" id="ProtNLM"/>
    </source>
</evidence>
<reference evidence="2 3" key="1">
    <citation type="submission" date="2012-06" db="EMBL/GenBank/DDBJ databases">
        <title>The complete genome of Ornithobacterium rhinotracheale DSM 15997.</title>
        <authorList>
            <consortium name="US DOE Joint Genome Institute (JGI-PGF)"/>
            <person name="Lucas S."/>
            <person name="Copeland A."/>
            <person name="Lapidus A."/>
            <person name="Goodwin L."/>
            <person name="Pitluck S."/>
            <person name="Peters L."/>
            <person name="Mikhailova N."/>
            <person name="Teshima H."/>
            <person name="Kyrpides N."/>
            <person name="Mavromatis K."/>
            <person name="Pagani I."/>
            <person name="Ivanova N."/>
            <person name="Ovchinnikova G."/>
            <person name="Zeytun A."/>
            <person name="Detter J.C."/>
            <person name="Han C."/>
            <person name="Land M."/>
            <person name="Hauser L."/>
            <person name="Markowitz V."/>
            <person name="Cheng J.-F."/>
            <person name="Hugenholtz P."/>
            <person name="Woyke T."/>
            <person name="Wu D."/>
            <person name="Lang E."/>
            <person name="Kopitz M."/>
            <person name="Brambilla E."/>
            <person name="Klenk H.-P."/>
            <person name="Eisen J.A."/>
        </authorList>
    </citation>
    <scope>NUCLEOTIDE SEQUENCE [LARGE SCALE GENOMIC DNA]</scope>
    <source>
        <strain evidence="3">ATCC 51463 / DSM 15997 / CCUG 23171 / LMG 9086</strain>
    </source>
</reference>
<dbReference type="KEGG" id="orh:Ornrh_1396"/>
<dbReference type="RefSeq" id="WP_014791134.1">
    <property type="nucleotide sequence ID" value="NC_018016.1"/>
</dbReference>
<feature type="chain" id="PRO_5003685385" description="DUF1573 domain-containing protein" evidence="1">
    <location>
        <begin position="21"/>
        <end position="124"/>
    </location>
</feature>
<proteinExistence type="predicted"/>
<keyword evidence="1" id="KW-0732">Signal</keyword>
<sequence length="124" mass="13462">MKKLLFAVSFAFVGLAAANAQEISFEKETIDYGEVAKGSNGERVFTFTNTGDKPLIIRKVQTSCGCTAAEYPKPTDVIAPGQKGQIKVRYNTSITNSFNKSITVLSNAVENGRKILRIKGVVKD</sequence>
<dbReference type="InterPro" id="IPR013783">
    <property type="entry name" value="Ig-like_fold"/>
</dbReference>
<gene>
    <name evidence="2" type="ordered locus">Ornrh_1396</name>
</gene>
<dbReference type="GeneID" id="71568809"/>
<dbReference type="PANTHER" id="PTHR37833">
    <property type="entry name" value="LIPOPROTEIN-RELATED"/>
    <property type="match status" value="1"/>
</dbReference>
<dbReference type="GeneID" id="97258050"/>
<dbReference type="Proteomes" id="UP000006051">
    <property type="component" value="Chromosome"/>
</dbReference>
<accession>I4A0T5</accession>
<organism evidence="2 3">
    <name type="scientific">Ornithobacterium rhinotracheale (strain ATCC 51463 / DSM 15997 / CCUG 23171 / CIP 104009 / LMG 9086)</name>
    <dbReference type="NCBI Taxonomy" id="867902"/>
    <lineage>
        <taxon>Bacteria</taxon>
        <taxon>Pseudomonadati</taxon>
        <taxon>Bacteroidota</taxon>
        <taxon>Flavobacteriia</taxon>
        <taxon>Flavobacteriales</taxon>
        <taxon>Weeksellaceae</taxon>
        <taxon>Ornithobacterium</taxon>
    </lineage>
</organism>
<dbReference type="EMBL" id="CP003283">
    <property type="protein sequence ID" value="AFL97569.1"/>
    <property type="molecule type" value="Genomic_DNA"/>
</dbReference>
<feature type="signal peptide" evidence="1">
    <location>
        <begin position="1"/>
        <end position="20"/>
    </location>
</feature>
<keyword evidence="3" id="KW-1185">Reference proteome</keyword>
<dbReference type="eggNOG" id="ENOG5031NHZ">
    <property type="taxonomic scope" value="Bacteria"/>
</dbReference>
<dbReference type="Gene3D" id="2.60.40.10">
    <property type="entry name" value="Immunoglobulins"/>
    <property type="match status" value="1"/>
</dbReference>
<dbReference type="STRING" id="867902.Ornrh_1396"/>
<name>I4A0T5_ORNRL</name>
<dbReference type="PATRIC" id="fig|867902.3.peg.1369"/>
<dbReference type="InterPro" id="IPR011467">
    <property type="entry name" value="DUF1573"/>
</dbReference>